<comment type="caution">
    <text evidence="1">The sequence shown here is derived from an EMBL/GenBank/DDBJ whole genome shotgun (WGS) entry which is preliminary data.</text>
</comment>
<reference evidence="1 2" key="1">
    <citation type="journal article" date="2019" name="Sci. Rep.">
        <title>Orb-weaving spider Araneus ventricosus genome elucidates the spidroin gene catalogue.</title>
        <authorList>
            <person name="Kono N."/>
            <person name="Nakamura H."/>
            <person name="Ohtoshi R."/>
            <person name="Moran D.A.P."/>
            <person name="Shinohara A."/>
            <person name="Yoshida Y."/>
            <person name="Fujiwara M."/>
            <person name="Mori M."/>
            <person name="Tomita M."/>
            <person name="Arakawa K."/>
        </authorList>
    </citation>
    <scope>NUCLEOTIDE SEQUENCE [LARGE SCALE GENOMIC DNA]</scope>
</reference>
<proteinExistence type="predicted"/>
<sequence>MDKWLKNGTLKRSAYRIETTDLAAIEITVDQHDDNHEVQRPTDWPVQRYELVGLRCSNLRAASFACESFAALHVGHGSLCSMLTVANPKSNFVSVRDKFLSTDHSSSL</sequence>
<evidence type="ECO:0000313" key="1">
    <source>
        <dbReference type="EMBL" id="GBM43083.1"/>
    </source>
</evidence>
<name>A0A4Y2FPH3_ARAVE</name>
<organism evidence="1 2">
    <name type="scientific">Araneus ventricosus</name>
    <name type="common">Orbweaver spider</name>
    <name type="synonym">Epeira ventricosa</name>
    <dbReference type="NCBI Taxonomy" id="182803"/>
    <lineage>
        <taxon>Eukaryota</taxon>
        <taxon>Metazoa</taxon>
        <taxon>Ecdysozoa</taxon>
        <taxon>Arthropoda</taxon>
        <taxon>Chelicerata</taxon>
        <taxon>Arachnida</taxon>
        <taxon>Araneae</taxon>
        <taxon>Araneomorphae</taxon>
        <taxon>Entelegynae</taxon>
        <taxon>Araneoidea</taxon>
        <taxon>Araneidae</taxon>
        <taxon>Araneus</taxon>
    </lineage>
</organism>
<dbReference type="EMBL" id="BGPR01001015">
    <property type="protein sequence ID" value="GBM43083.1"/>
    <property type="molecule type" value="Genomic_DNA"/>
</dbReference>
<dbReference type="AlphaFoldDB" id="A0A4Y2FPH3"/>
<accession>A0A4Y2FPH3</accession>
<dbReference type="Proteomes" id="UP000499080">
    <property type="component" value="Unassembled WGS sequence"/>
</dbReference>
<keyword evidence="2" id="KW-1185">Reference proteome</keyword>
<evidence type="ECO:0000313" key="2">
    <source>
        <dbReference type="Proteomes" id="UP000499080"/>
    </source>
</evidence>
<gene>
    <name evidence="1" type="ORF">AVEN_126170_1</name>
</gene>
<protein>
    <submittedName>
        <fullName evidence="1">Uncharacterized protein</fullName>
    </submittedName>
</protein>